<evidence type="ECO:0000313" key="3">
    <source>
        <dbReference type="EMBL" id="KAF2126555.1"/>
    </source>
</evidence>
<evidence type="ECO:0000256" key="1">
    <source>
        <dbReference type="SAM" id="MobiDB-lite"/>
    </source>
</evidence>
<feature type="region of interest" description="Disordered" evidence="1">
    <location>
        <begin position="1"/>
        <end position="69"/>
    </location>
</feature>
<feature type="compositionally biased region" description="Basic and acidic residues" evidence="1">
    <location>
        <begin position="21"/>
        <end position="33"/>
    </location>
</feature>
<reference evidence="3" key="1">
    <citation type="journal article" date="2020" name="Stud. Mycol.">
        <title>101 Dothideomycetes genomes: a test case for predicting lifestyles and emergence of pathogens.</title>
        <authorList>
            <person name="Haridas S."/>
            <person name="Albert R."/>
            <person name="Binder M."/>
            <person name="Bloem J."/>
            <person name="Labutti K."/>
            <person name="Salamov A."/>
            <person name="Andreopoulos B."/>
            <person name="Baker S."/>
            <person name="Barry K."/>
            <person name="Bills G."/>
            <person name="Bluhm B."/>
            <person name="Cannon C."/>
            <person name="Castanera R."/>
            <person name="Culley D."/>
            <person name="Daum C."/>
            <person name="Ezra D."/>
            <person name="Gonzalez J."/>
            <person name="Henrissat B."/>
            <person name="Kuo A."/>
            <person name="Liang C."/>
            <person name="Lipzen A."/>
            <person name="Lutzoni F."/>
            <person name="Magnuson J."/>
            <person name="Mondo S."/>
            <person name="Nolan M."/>
            <person name="Ohm R."/>
            <person name="Pangilinan J."/>
            <person name="Park H.-J."/>
            <person name="Ramirez L."/>
            <person name="Alfaro M."/>
            <person name="Sun H."/>
            <person name="Tritt A."/>
            <person name="Yoshinaga Y."/>
            <person name="Zwiers L.-H."/>
            <person name="Turgeon B."/>
            <person name="Goodwin S."/>
            <person name="Spatafora J."/>
            <person name="Crous P."/>
            <person name="Grigoriev I."/>
        </authorList>
    </citation>
    <scope>NUCLEOTIDE SEQUENCE</scope>
    <source>
        <strain evidence="3">CBS 119687</strain>
    </source>
</reference>
<organism evidence="3 4">
    <name type="scientific">Dothidotthia symphoricarpi CBS 119687</name>
    <dbReference type="NCBI Taxonomy" id="1392245"/>
    <lineage>
        <taxon>Eukaryota</taxon>
        <taxon>Fungi</taxon>
        <taxon>Dikarya</taxon>
        <taxon>Ascomycota</taxon>
        <taxon>Pezizomycotina</taxon>
        <taxon>Dothideomycetes</taxon>
        <taxon>Pleosporomycetidae</taxon>
        <taxon>Pleosporales</taxon>
        <taxon>Dothidotthiaceae</taxon>
        <taxon>Dothidotthia</taxon>
    </lineage>
</organism>
<dbReference type="InterPro" id="IPR053157">
    <property type="entry name" value="Sterol_Uptake_Regulator"/>
</dbReference>
<dbReference type="GO" id="GO:0001228">
    <property type="term" value="F:DNA-binding transcription activator activity, RNA polymerase II-specific"/>
    <property type="evidence" value="ECO:0007669"/>
    <property type="project" value="TreeGrafter"/>
</dbReference>
<protein>
    <submittedName>
        <fullName evidence="3">Uncharacterized protein</fullName>
    </submittedName>
</protein>
<dbReference type="AlphaFoldDB" id="A0A6A6A5V1"/>
<evidence type="ECO:0000313" key="4">
    <source>
        <dbReference type="Proteomes" id="UP000799771"/>
    </source>
</evidence>
<proteinExistence type="predicted"/>
<feature type="transmembrane region" description="Helical" evidence="2">
    <location>
        <begin position="182"/>
        <end position="199"/>
    </location>
</feature>
<feature type="transmembrane region" description="Helical" evidence="2">
    <location>
        <begin position="219"/>
        <end position="240"/>
    </location>
</feature>
<gene>
    <name evidence="3" type="ORF">P153DRAFT_388592</name>
</gene>
<name>A0A6A6A5V1_9PLEO</name>
<feature type="compositionally biased region" description="Polar residues" evidence="1">
    <location>
        <begin position="409"/>
        <end position="432"/>
    </location>
</feature>
<sequence length="496" mass="55991">MSWDPNTSHTPTSSASGSGAIEREKKPLVERSGSKSSSVPSPSLLIDHVLNPPAIPREDENSETSSPRSDQYPFLTKFLYNLNVVEPDLWVRDMELMHHWTVETFDGLSQQEDMRHTWRVEAPRQAVNHLFLMHEMLAFAAFHKAYQQPDRQHDYYTIGTHHQDRAIKGIRLRLANITRQEAAAVVATSTLLTLSIFASSGLEAKHHATDGTWSAIDNILNIFSVMQGMGSVLALARVHVLDSWLGPMFKSPLEPTPSQPMVQGIIDHIPTLTAFIESKPDLSDKERKEYLDVIGYLKSVLYLAMPPCLDYRELRFLFYWPLYLGPDFMTFLREKRSGALVLLMYYATMLFAAGTQHWFIDDWGHRLMTACHEEVERDWLPAVQWPMAFLNLTPTWNLISRETPHEQSPGLTAAQTHEQEASASPYSQQAPREISYRQSGYTPLTSHERELDPHAPWYIRSTANAKPTPAATLPQESQKSAVSGAGYVAPPAEDAG</sequence>
<feature type="region of interest" description="Disordered" evidence="1">
    <location>
        <begin position="452"/>
        <end position="496"/>
    </location>
</feature>
<dbReference type="GeneID" id="54411194"/>
<dbReference type="Pfam" id="PF11951">
    <property type="entry name" value="Fungal_trans_2"/>
    <property type="match status" value="1"/>
</dbReference>
<feature type="compositionally biased region" description="Polar residues" evidence="1">
    <location>
        <begin position="1"/>
        <end position="17"/>
    </location>
</feature>
<dbReference type="RefSeq" id="XP_033520947.1">
    <property type="nucleotide sequence ID" value="XM_033670762.1"/>
</dbReference>
<dbReference type="EMBL" id="ML977513">
    <property type="protein sequence ID" value="KAF2126555.1"/>
    <property type="molecule type" value="Genomic_DNA"/>
</dbReference>
<dbReference type="PANTHER" id="PTHR47784">
    <property type="entry name" value="STEROL UPTAKE CONTROL PROTEIN 2"/>
    <property type="match status" value="1"/>
</dbReference>
<keyword evidence="4" id="KW-1185">Reference proteome</keyword>
<feature type="transmembrane region" description="Helical" evidence="2">
    <location>
        <begin position="339"/>
        <end position="359"/>
    </location>
</feature>
<dbReference type="InterPro" id="IPR021858">
    <property type="entry name" value="Fun_TF"/>
</dbReference>
<feature type="region of interest" description="Disordered" evidence="1">
    <location>
        <begin position="403"/>
        <end position="432"/>
    </location>
</feature>
<accession>A0A6A6A5V1</accession>
<keyword evidence="2" id="KW-0812">Transmembrane</keyword>
<keyword evidence="2" id="KW-1133">Transmembrane helix</keyword>
<dbReference type="Proteomes" id="UP000799771">
    <property type="component" value="Unassembled WGS sequence"/>
</dbReference>
<evidence type="ECO:0000256" key="2">
    <source>
        <dbReference type="SAM" id="Phobius"/>
    </source>
</evidence>
<dbReference type="PANTHER" id="PTHR47784:SF5">
    <property type="entry name" value="STEROL UPTAKE CONTROL PROTEIN 2"/>
    <property type="match status" value="1"/>
</dbReference>
<dbReference type="OrthoDB" id="3546279at2759"/>
<keyword evidence="2" id="KW-0472">Membrane</keyword>
<feature type="compositionally biased region" description="Low complexity" evidence="1">
    <location>
        <begin position="34"/>
        <end position="43"/>
    </location>
</feature>